<evidence type="ECO:0000313" key="2">
    <source>
        <dbReference type="Proteomes" id="UP001148838"/>
    </source>
</evidence>
<reference evidence="1 2" key="1">
    <citation type="journal article" date="2022" name="Allergy">
        <title>Genome assembly and annotation of Periplaneta americana reveal a comprehensive cockroach allergen profile.</title>
        <authorList>
            <person name="Wang L."/>
            <person name="Xiong Q."/>
            <person name="Saelim N."/>
            <person name="Wang L."/>
            <person name="Nong W."/>
            <person name="Wan A.T."/>
            <person name="Shi M."/>
            <person name="Liu X."/>
            <person name="Cao Q."/>
            <person name="Hui J.H.L."/>
            <person name="Sookrung N."/>
            <person name="Leung T.F."/>
            <person name="Tungtrongchitr A."/>
            <person name="Tsui S.K.W."/>
        </authorList>
    </citation>
    <scope>NUCLEOTIDE SEQUENCE [LARGE SCALE GENOMIC DNA]</scope>
    <source>
        <strain evidence="1">PWHHKU_190912</strain>
    </source>
</reference>
<gene>
    <name evidence="1" type="ORF">ANN_14259</name>
</gene>
<keyword evidence="2" id="KW-1185">Reference proteome</keyword>
<proteinExistence type="predicted"/>
<sequence>MDELRKIGLTYVVTVQRNKKKFRHNFCLTKKREVGATKFGFTRDKTIVYFVPKKSKAVILMSSMTTTVLSIPLENLT</sequence>
<evidence type="ECO:0000313" key="1">
    <source>
        <dbReference type="EMBL" id="KAJ4438317.1"/>
    </source>
</evidence>
<dbReference type="Proteomes" id="UP001148838">
    <property type="component" value="Unassembled WGS sequence"/>
</dbReference>
<name>A0ABQ8SXC2_PERAM</name>
<comment type="caution">
    <text evidence="1">The sequence shown here is derived from an EMBL/GenBank/DDBJ whole genome shotgun (WGS) entry which is preliminary data.</text>
</comment>
<dbReference type="EMBL" id="JAJSOF020000019">
    <property type="protein sequence ID" value="KAJ4438317.1"/>
    <property type="molecule type" value="Genomic_DNA"/>
</dbReference>
<accession>A0ABQ8SXC2</accession>
<organism evidence="1 2">
    <name type="scientific">Periplaneta americana</name>
    <name type="common">American cockroach</name>
    <name type="synonym">Blatta americana</name>
    <dbReference type="NCBI Taxonomy" id="6978"/>
    <lineage>
        <taxon>Eukaryota</taxon>
        <taxon>Metazoa</taxon>
        <taxon>Ecdysozoa</taxon>
        <taxon>Arthropoda</taxon>
        <taxon>Hexapoda</taxon>
        <taxon>Insecta</taxon>
        <taxon>Pterygota</taxon>
        <taxon>Neoptera</taxon>
        <taxon>Polyneoptera</taxon>
        <taxon>Dictyoptera</taxon>
        <taxon>Blattodea</taxon>
        <taxon>Blattoidea</taxon>
        <taxon>Blattidae</taxon>
        <taxon>Blattinae</taxon>
        <taxon>Periplaneta</taxon>
    </lineage>
</organism>
<protein>
    <submittedName>
        <fullName evidence="1">Uncharacterized protein</fullName>
    </submittedName>
</protein>